<evidence type="ECO:0000259" key="8">
    <source>
        <dbReference type="Pfam" id="PF12894"/>
    </source>
</evidence>
<evidence type="ECO:0000256" key="6">
    <source>
        <dbReference type="PROSITE-ProRule" id="PRU00221"/>
    </source>
</evidence>
<keyword evidence="7" id="KW-0812">Transmembrane</keyword>
<comment type="caution">
    <text evidence="9">The sequence shown here is derived from an EMBL/GenBank/DDBJ whole genome shotgun (WGS) entry which is preliminary data.</text>
</comment>
<dbReference type="PANTHER" id="PTHR22846">
    <property type="entry name" value="WD40 REPEAT PROTEIN"/>
    <property type="match status" value="1"/>
</dbReference>
<dbReference type="Gene3D" id="2.130.10.10">
    <property type="entry name" value="YVTN repeat-like/Quinoprotein amine dehydrogenase"/>
    <property type="match status" value="1"/>
</dbReference>
<dbReference type="InterPro" id="IPR036322">
    <property type="entry name" value="WD40_repeat_dom_sf"/>
</dbReference>
<dbReference type="PANTHER" id="PTHR22846:SF2">
    <property type="entry name" value="F-BOX-LIKE_WD REPEAT-CONTAINING PROTEIN EBI"/>
    <property type="match status" value="1"/>
</dbReference>
<keyword evidence="7" id="KW-1133">Transmembrane helix</keyword>
<organism evidence="9 10">
    <name type="scientific">Daphnia sinensis</name>
    <dbReference type="NCBI Taxonomy" id="1820382"/>
    <lineage>
        <taxon>Eukaryota</taxon>
        <taxon>Metazoa</taxon>
        <taxon>Ecdysozoa</taxon>
        <taxon>Arthropoda</taxon>
        <taxon>Crustacea</taxon>
        <taxon>Branchiopoda</taxon>
        <taxon>Diplostraca</taxon>
        <taxon>Cladocera</taxon>
        <taxon>Anomopoda</taxon>
        <taxon>Daphniidae</taxon>
        <taxon>Daphnia</taxon>
        <taxon>Daphnia similis group</taxon>
    </lineage>
</organism>
<dbReference type="SUPFAM" id="SSF50978">
    <property type="entry name" value="WD40 repeat-like"/>
    <property type="match status" value="1"/>
</dbReference>
<evidence type="ECO:0000313" key="9">
    <source>
        <dbReference type="EMBL" id="KAI9552468.1"/>
    </source>
</evidence>
<dbReference type="GO" id="GO:0006357">
    <property type="term" value="P:regulation of transcription by RNA polymerase II"/>
    <property type="evidence" value="ECO:0007669"/>
    <property type="project" value="TreeGrafter"/>
</dbReference>
<evidence type="ECO:0000256" key="3">
    <source>
        <dbReference type="ARBA" id="ARBA00022737"/>
    </source>
</evidence>
<dbReference type="InterPro" id="IPR001680">
    <property type="entry name" value="WD40_rpt"/>
</dbReference>
<comment type="similarity">
    <text evidence="5">Belongs to the WD repeat EBI family.</text>
</comment>
<evidence type="ECO:0000256" key="1">
    <source>
        <dbReference type="ARBA" id="ARBA00004123"/>
    </source>
</evidence>
<dbReference type="InterPro" id="IPR045183">
    <property type="entry name" value="Ebi-like"/>
</dbReference>
<keyword evidence="3" id="KW-0677">Repeat</keyword>
<keyword evidence="2 6" id="KW-0853">WD repeat</keyword>
<keyword evidence="7" id="KW-0472">Membrane</keyword>
<keyword evidence="4" id="KW-0539">Nucleus</keyword>
<dbReference type="InterPro" id="IPR015943">
    <property type="entry name" value="WD40/YVTN_repeat-like_dom_sf"/>
</dbReference>
<accession>A0AAD5L7G7</accession>
<dbReference type="EMBL" id="WJBH02000010">
    <property type="protein sequence ID" value="KAI9552468.1"/>
    <property type="molecule type" value="Genomic_DNA"/>
</dbReference>
<evidence type="ECO:0000313" key="10">
    <source>
        <dbReference type="Proteomes" id="UP000820818"/>
    </source>
</evidence>
<dbReference type="Proteomes" id="UP000820818">
    <property type="component" value="Linkage Group LG10"/>
</dbReference>
<feature type="transmembrane region" description="Helical" evidence="7">
    <location>
        <begin position="269"/>
        <end position="301"/>
    </location>
</feature>
<evidence type="ECO:0000256" key="7">
    <source>
        <dbReference type="SAM" id="Phobius"/>
    </source>
</evidence>
<dbReference type="PROSITE" id="PS50082">
    <property type="entry name" value="WD_REPEATS_2"/>
    <property type="match status" value="1"/>
</dbReference>
<dbReference type="Pfam" id="PF12894">
    <property type="entry name" value="ANAPC4_WD40"/>
    <property type="match status" value="1"/>
</dbReference>
<sequence>MNKDIVSGKSDISVELHSGGDGYFIIRFHPTLPVLACSSINQVLLFSVPAGWFDISFSKWKKSQVQLKQSQRPMIFIAMDWNTEGTELATGCSNGTIIVWDYPSGNILFEVESHLKPLTEMNWNLFQTNMSATPDYDQTQLSWDPVFSGCSNDVIYHPHTIQWKENMSVAKHEESEDDDCELEDEQEKETDRINWVSSDEIATCFDCGEISDDSLKTRLVPFLHNGRSMITSRGNNSEAKYVSWFFDLVLLLTLLLCSSLLLMTSLVSLLAFLVPLLVFLTFSAFFAFWALSACFMLALMFRMASAINK</sequence>
<dbReference type="GO" id="GO:0000118">
    <property type="term" value="C:histone deacetylase complex"/>
    <property type="evidence" value="ECO:0007669"/>
    <property type="project" value="TreeGrafter"/>
</dbReference>
<proteinExistence type="inferred from homology"/>
<keyword evidence="10" id="KW-1185">Reference proteome</keyword>
<evidence type="ECO:0000256" key="5">
    <source>
        <dbReference type="ARBA" id="ARBA00025741"/>
    </source>
</evidence>
<dbReference type="GO" id="GO:0003714">
    <property type="term" value="F:transcription corepressor activity"/>
    <property type="evidence" value="ECO:0007669"/>
    <property type="project" value="InterPro"/>
</dbReference>
<evidence type="ECO:0000256" key="4">
    <source>
        <dbReference type="ARBA" id="ARBA00023242"/>
    </source>
</evidence>
<dbReference type="InterPro" id="IPR024977">
    <property type="entry name" value="Apc4-like_WD40_dom"/>
</dbReference>
<name>A0AAD5L7G7_9CRUS</name>
<evidence type="ECO:0000256" key="2">
    <source>
        <dbReference type="ARBA" id="ARBA00022574"/>
    </source>
</evidence>
<protein>
    <recommendedName>
        <fullName evidence="8">Anaphase-promoting complex subunit 4-like WD40 domain-containing protein</fullName>
    </recommendedName>
</protein>
<dbReference type="AlphaFoldDB" id="A0AAD5L7G7"/>
<feature type="domain" description="Anaphase-promoting complex subunit 4-like WD40" evidence="8">
    <location>
        <begin position="78"/>
        <end position="124"/>
    </location>
</feature>
<comment type="subcellular location">
    <subcellularLocation>
        <location evidence="1">Nucleus</location>
    </subcellularLocation>
</comment>
<gene>
    <name evidence="9" type="ORF">GHT06_022834</name>
</gene>
<reference evidence="9 10" key="1">
    <citation type="submission" date="2022-05" db="EMBL/GenBank/DDBJ databases">
        <title>A multi-omics perspective on studying reproductive biology in Daphnia sinensis.</title>
        <authorList>
            <person name="Jia J."/>
        </authorList>
    </citation>
    <scope>NUCLEOTIDE SEQUENCE [LARGE SCALE GENOMIC DNA]</scope>
    <source>
        <strain evidence="9 10">WSL</strain>
    </source>
</reference>
<feature type="repeat" description="WD" evidence="6">
    <location>
        <begin position="78"/>
        <end position="110"/>
    </location>
</feature>
<feature type="transmembrane region" description="Helical" evidence="7">
    <location>
        <begin position="241"/>
        <end position="263"/>
    </location>
</feature>